<comment type="caution">
    <text evidence="3">The sequence shown here is derived from an EMBL/GenBank/DDBJ whole genome shotgun (WGS) entry which is preliminary data.</text>
</comment>
<keyword evidence="2" id="KW-1133">Transmembrane helix</keyword>
<keyword evidence="2" id="KW-0812">Transmembrane</keyword>
<evidence type="ECO:0000313" key="3">
    <source>
        <dbReference type="EMBL" id="GBN82737.1"/>
    </source>
</evidence>
<feature type="region of interest" description="Disordered" evidence="1">
    <location>
        <begin position="106"/>
        <end position="130"/>
    </location>
</feature>
<protein>
    <submittedName>
        <fullName evidence="3">Uncharacterized protein</fullName>
    </submittedName>
</protein>
<evidence type="ECO:0000256" key="2">
    <source>
        <dbReference type="SAM" id="Phobius"/>
    </source>
</evidence>
<dbReference type="AlphaFoldDB" id="A0A4Y2S435"/>
<name>A0A4Y2S435_ARAVE</name>
<keyword evidence="4" id="KW-1185">Reference proteome</keyword>
<sequence>MSQTPQGTFILQILPTYACFAAYFHLLDSNRGISMKVVAALFASSERKLEISTCWPCGDPLDGWYTWSPVYSIGSVLVTAGLLKGSKRRGHPWTYVMGVFPPPLGMTPKRIGSAHQGESGSDPQKERLARVRPQKELFFVPDPLLKPP</sequence>
<dbReference type="Proteomes" id="UP000499080">
    <property type="component" value="Unassembled WGS sequence"/>
</dbReference>
<evidence type="ECO:0000256" key="1">
    <source>
        <dbReference type="SAM" id="MobiDB-lite"/>
    </source>
</evidence>
<dbReference type="EMBL" id="BGPR01149661">
    <property type="protein sequence ID" value="GBN82737.1"/>
    <property type="molecule type" value="Genomic_DNA"/>
</dbReference>
<evidence type="ECO:0000313" key="4">
    <source>
        <dbReference type="Proteomes" id="UP000499080"/>
    </source>
</evidence>
<accession>A0A4Y2S435</accession>
<keyword evidence="2" id="KW-0472">Membrane</keyword>
<reference evidence="3 4" key="1">
    <citation type="journal article" date="2019" name="Sci. Rep.">
        <title>Orb-weaving spider Araneus ventricosus genome elucidates the spidroin gene catalogue.</title>
        <authorList>
            <person name="Kono N."/>
            <person name="Nakamura H."/>
            <person name="Ohtoshi R."/>
            <person name="Moran D.A.P."/>
            <person name="Shinohara A."/>
            <person name="Yoshida Y."/>
            <person name="Fujiwara M."/>
            <person name="Mori M."/>
            <person name="Tomita M."/>
            <person name="Arakawa K."/>
        </authorList>
    </citation>
    <scope>NUCLEOTIDE SEQUENCE [LARGE SCALE GENOMIC DNA]</scope>
</reference>
<proteinExistence type="predicted"/>
<gene>
    <name evidence="3" type="ORF">AVEN_221064_1</name>
</gene>
<feature type="transmembrane region" description="Helical" evidence="2">
    <location>
        <begin position="7"/>
        <end position="26"/>
    </location>
</feature>
<organism evidence="3 4">
    <name type="scientific">Araneus ventricosus</name>
    <name type="common">Orbweaver spider</name>
    <name type="synonym">Epeira ventricosa</name>
    <dbReference type="NCBI Taxonomy" id="182803"/>
    <lineage>
        <taxon>Eukaryota</taxon>
        <taxon>Metazoa</taxon>
        <taxon>Ecdysozoa</taxon>
        <taxon>Arthropoda</taxon>
        <taxon>Chelicerata</taxon>
        <taxon>Arachnida</taxon>
        <taxon>Araneae</taxon>
        <taxon>Araneomorphae</taxon>
        <taxon>Entelegynae</taxon>
        <taxon>Araneoidea</taxon>
        <taxon>Araneidae</taxon>
        <taxon>Araneus</taxon>
    </lineage>
</organism>